<dbReference type="VEuPathDB" id="FungiDB:PADG_02765"/>
<dbReference type="EMBL" id="LZYO01000211">
    <property type="protein sequence ID" value="ODH25893.1"/>
    <property type="molecule type" value="Genomic_DNA"/>
</dbReference>
<name>A0A1D2JBM8_PARBR</name>
<evidence type="ECO:0000256" key="1">
    <source>
        <dbReference type="SAM" id="MobiDB-lite"/>
    </source>
</evidence>
<sequence>MLQNFRRVAPACHLRVPQTTRRSFTSYNGIVQVQRVRIKRRWLKRGVVTILSVNIASQLYGLIIGSSLDRLVENDESTAEDLSLEQQVDTQEHGNLQKQDIPFFPVGLPYTVPGELYSEDDPEWKTFEKFANDNAQFIKLRNDLLDRATEIVNEKAVKAVTDVTGAPLKPTRRTSIKFNFPTHKPLGYVQPGFELRGDDISWTTRPIPGNRGEWIRSIFEPWSLMTSSWVAGQYLFTAKIAKLRNMLGIPQTESSNRRTTDDQSHIASPKDTDSASASNFTRSITYPLTSNAGAADLTQSGGSTEFQSSKASSALQNQAGVPREPISDVRIAINIFKLFLLLSRRKKQNETPQQGSFRMNGIALFSGPKGGCEVHIIGTYEPAKKSWYDVNVLVLNTFPYRSKYLNSVHKPHSQESELDDYADKSS</sequence>
<organism evidence="2 3">
    <name type="scientific">Paracoccidioides brasiliensis</name>
    <dbReference type="NCBI Taxonomy" id="121759"/>
    <lineage>
        <taxon>Eukaryota</taxon>
        <taxon>Fungi</taxon>
        <taxon>Dikarya</taxon>
        <taxon>Ascomycota</taxon>
        <taxon>Pezizomycotina</taxon>
        <taxon>Eurotiomycetes</taxon>
        <taxon>Eurotiomycetidae</taxon>
        <taxon>Onygenales</taxon>
        <taxon>Ajellomycetaceae</taxon>
        <taxon>Paracoccidioides</taxon>
    </lineage>
</organism>
<reference evidence="2 3" key="1">
    <citation type="submission" date="2016-06" db="EMBL/GenBank/DDBJ databases">
        <authorList>
            <person name="Kjaerup R.B."/>
            <person name="Dalgaard T.S."/>
            <person name="Juul-Madsen H.R."/>
        </authorList>
    </citation>
    <scope>NUCLEOTIDE SEQUENCE [LARGE SCALE GENOMIC DNA]</scope>
    <source>
        <strain evidence="2 3">Pb300</strain>
    </source>
</reference>
<dbReference type="VEuPathDB" id="FungiDB:PABG_00354"/>
<dbReference type="OrthoDB" id="8062037at2759"/>
<evidence type="ECO:0000313" key="3">
    <source>
        <dbReference type="Proteomes" id="UP000242814"/>
    </source>
</evidence>
<dbReference type="AlphaFoldDB" id="A0A1D2JBM8"/>
<feature type="compositionally biased region" description="Basic and acidic residues" evidence="1">
    <location>
        <begin position="255"/>
        <end position="273"/>
    </location>
</feature>
<protein>
    <submittedName>
        <fullName evidence="2">Uncharacterized protein</fullName>
    </submittedName>
</protein>
<feature type="region of interest" description="Disordered" evidence="1">
    <location>
        <begin position="297"/>
        <end position="320"/>
    </location>
</feature>
<proteinExistence type="predicted"/>
<feature type="compositionally biased region" description="Polar residues" evidence="1">
    <location>
        <begin position="297"/>
        <end position="319"/>
    </location>
</feature>
<gene>
    <name evidence="2" type="ORF">ACO22_04993</name>
</gene>
<accession>A0A1D2JBM8</accession>
<feature type="region of interest" description="Disordered" evidence="1">
    <location>
        <begin position="251"/>
        <end position="279"/>
    </location>
</feature>
<comment type="caution">
    <text evidence="2">The sequence shown here is derived from an EMBL/GenBank/DDBJ whole genome shotgun (WGS) entry which is preliminary data.</text>
</comment>
<evidence type="ECO:0000313" key="2">
    <source>
        <dbReference type="EMBL" id="ODH25893.1"/>
    </source>
</evidence>
<dbReference type="Proteomes" id="UP000242814">
    <property type="component" value="Unassembled WGS sequence"/>
</dbReference>